<proteinExistence type="predicted"/>
<dbReference type="EMBL" id="BARU01006133">
    <property type="protein sequence ID" value="GAH45395.1"/>
    <property type="molecule type" value="Genomic_DNA"/>
</dbReference>
<evidence type="ECO:0000313" key="1">
    <source>
        <dbReference type="EMBL" id="GAH45395.1"/>
    </source>
</evidence>
<accession>X1GKL3</accession>
<protein>
    <submittedName>
        <fullName evidence="1">Uncharacterized protein</fullName>
    </submittedName>
</protein>
<organism evidence="1">
    <name type="scientific">marine sediment metagenome</name>
    <dbReference type="NCBI Taxonomy" id="412755"/>
    <lineage>
        <taxon>unclassified sequences</taxon>
        <taxon>metagenomes</taxon>
        <taxon>ecological metagenomes</taxon>
    </lineage>
</organism>
<comment type="caution">
    <text evidence="1">The sequence shown here is derived from an EMBL/GenBank/DDBJ whole genome shotgun (WGS) entry which is preliminary data.</text>
</comment>
<gene>
    <name evidence="1" type="ORF">S03H2_12042</name>
</gene>
<name>X1GKL3_9ZZZZ</name>
<reference evidence="1" key="1">
    <citation type="journal article" date="2014" name="Front. Microbiol.">
        <title>High frequency of phylogenetically diverse reductive dehalogenase-homologous genes in deep subseafloor sedimentary metagenomes.</title>
        <authorList>
            <person name="Kawai M."/>
            <person name="Futagami T."/>
            <person name="Toyoda A."/>
            <person name="Takaki Y."/>
            <person name="Nishi S."/>
            <person name="Hori S."/>
            <person name="Arai W."/>
            <person name="Tsubouchi T."/>
            <person name="Morono Y."/>
            <person name="Uchiyama I."/>
            <person name="Ito T."/>
            <person name="Fujiyama A."/>
            <person name="Inagaki F."/>
            <person name="Takami H."/>
        </authorList>
    </citation>
    <scope>NUCLEOTIDE SEQUENCE</scope>
    <source>
        <strain evidence="1">Expedition CK06-06</strain>
    </source>
</reference>
<feature type="non-terminal residue" evidence="1">
    <location>
        <position position="1"/>
    </location>
</feature>
<sequence>QLRLREATTLDAWWQATCATAEKMGFASLSVSLVYSGGPTRRLFWRPGPPRPPASRGVIHLVGTLPDDRPGLSVRIEADIPVDGSLESAGRRAALFGRLIDEQPPNELAPGQRAA</sequence>
<dbReference type="AlphaFoldDB" id="X1GKL3"/>